<dbReference type="KEGG" id="glj:GKIL_2563"/>
<sequence length="70" mass="8228">MSQMFYRGVAVDPQIYAHPRPPLRPMGLRYRGASYAYPEYVACVPVQYELEYRGDHWQYEGCILQVPSQE</sequence>
<evidence type="ECO:0000313" key="2">
    <source>
        <dbReference type="Proteomes" id="UP000017396"/>
    </source>
</evidence>
<keyword evidence="2" id="KW-1185">Reference proteome</keyword>
<reference evidence="1 2" key="1">
    <citation type="journal article" date="2013" name="PLoS ONE">
        <title>Cultivation and Complete Genome Sequencing of Gloeobacter kilaueensis sp. nov., from a Lava Cave in Kilauea Caldera, Hawai'i.</title>
        <authorList>
            <person name="Saw J.H."/>
            <person name="Schatz M."/>
            <person name="Brown M.V."/>
            <person name="Kunkel D.D."/>
            <person name="Foster J.S."/>
            <person name="Shick H."/>
            <person name="Christensen S."/>
            <person name="Hou S."/>
            <person name="Wan X."/>
            <person name="Donachie S.P."/>
        </authorList>
    </citation>
    <scope>NUCLEOTIDE SEQUENCE [LARGE SCALE GENOMIC DNA]</scope>
    <source>
        <strain evidence="2">JS</strain>
    </source>
</reference>
<dbReference type="AlphaFoldDB" id="U5QMK9"/>
<protein>
    <recommendedName>
        <fullName evidence="3">DUF4278 domain-containing protein</fullName>
    </recommendedName>
</protein>
<evidence type="ECO:0008006" key="3">
    <source>
        <dbReference type="Google" id="ProtNLM"/>
    </source>
</evidence>
<dbReference type="HOGENOM" id="CLU_2752116_0_0_3"/>
<dbReference type="Proteomes" id="UP000017396">
    <property type="component" value="Chromosome"/>
</dbReference>
<dbReference type="EMBL" id="CP003587">
    <property type="protein sequence ID" value="AGY58809.1"/>
    <property type="molecule type" value="Genomic_DNA"/>
</dbReference>
<proteinExistence type="predicted"/>
<organism evidence="1 2">
    <name type="scientific">Gloeobacter kilaueensis (strain ATCC BAA-2537 / CCAP 1431/1 / ULC 316 / JS1)</name>
    <dbReference type="NCBI Taxonomy" id="1183438"/>
    <lineage>
        <taxon>Bacteria</taxon>
        <taxon>Bacillati</taxon>
        <taxon>Cyanobacteriota</taxon>
        <taxon>Cyanophyceae</taxon>
        <taxon>Gloeobacterales</taxon>
        <taxon>Gloeobacteraceae</taxon>
        <taxon>Gloeobacter</taxon>
    </lineage>
</organism>
<evidence type="ECO:0000313" key="1">
    <source>
        <dbReference type="EMBL" id="AGY58809.1"/>
    </source>
</evidence>
<gene>
    <name evidence="1" type="ORF">GKIL_2563</name>
</gene>
<dbReference type="STRING" id="1183438.GKIL_2563"/>
<name>U5QMK9_GLOK1</name>
<dbReference type="RefSeq" id="WP_023173999.1">
    <property type="nucleotide sequence ID" value="NC_022600.1"/>
</dbReference>
<accession>U5QMK9</accession>